<evidence type="ECO:0000313" key="1">
    <source>
        <dbReference type="EMBL" id="GGY89619.1"/>
    </source>
</evidence>
<reference evidence="1" key="1">
    <citation type="journal article" date="2014" name="Int. J. Syst. Evol. Microbiol.">
        <title>Complete genome sequence of Corynebacterium casei LMG S-19264T (=DSM 44701T), isolated from a smear-ripened cheese.</title>
        <authorList>
            <consortium name="US DOE Joint Genome Institute (JGI-PGF)"/>
            <person name="Walter F."/>
            <person name="Albersmeier A."/>
            <person name="Kalinowski J."/>
            <person name="Ruckert C."/>
        </authorList>
    </citation>
    <scope>NUCLEOTIDE SEQUENCE</scope>
    <source>
        <strain evidence="1">KCTC 12344</strain>
    </source>
</reference>
<dbReference type="EMBL" id="BMWW01000003">
    <property type="protein sequence ID" value="GGY89619.1"/>
    <property type="molecule type" value="Genomic_DNA"/>
</dbReference>
<dbReference type="Proteomes" id="UP000619512">
    <property type="component" value="Unassembled WGS sequence"/>
</dbReference>
<proteinExistence type="predicted"/>
<dbReference type="AlphaFoldDB" id="A0AA87Y814"/>
<accession>A0AA87Y814</accession>
<dbReference type="RefSeq" id="WP_166793375.1">
    <property type="nucleotide sequence ID" value="NZ_BMWW01000003.1"/>
</dbReference>
<protein>
    <submittedName>
        <fullName evidence="1">Uncharacterized protein</fullName>
    </submittedName>
</protein>
<reference evidence="1" key="2">
    <citation type="submission" date="2022-12" db="EMBL/GenBank/DDBJ databases">
        <authorList>
            <person name="Sun Q."/>
            <person name="Kim S."/>
        </authorList>
    </citation>
    <scope>NUCLEOTIDE SEQUENCE</scope>
    <source>
        <strain evidence="1">KCTC 12344</strain>
    </source>
</reference>
<comment type="caution">
    <text evidence="1">The sequence shown here is derived from an EMBL/GenBank/DDBJ whole genome shotgun (WGS) entry which is preliminary data.</text>
</comment>
<evidence type="ECO:0000313" key="2">
    <source>
        <dbReference type="Proteomes" id="UP000619512"/>
    </source>
</evidence>
<name>A0AA87Y814_9BURK</name>
<gene>
    <name evidence="1" type="ORF">GCM10007388_23930</name>
</gene>
<sequence>MDAQAFIAGKALFAPWLARLSGGQVEETKAELAQYTSAVDARRPAG</sequence>
<organism evidence="1 2">
    <name type="scientific">Pseudoduganella plicata</name>
    <dbReference type="NCBI Taxonomy" id="321984"/>
    <lineage>
        <taxon>Bacteria</taxon>
        <taxon>Pseudomonadati</taxon>
        <taxon>Pseudomonadota</taxon>
        <taxon>Betaproteobacteria</taxon>
        <taxon>Burkholderiales</taxon>
        <taxon>Oxalobacteraceae</taxon>
        <taxon>Telluria group</taxon>
        <taxon>Pseudoduganella</taxon>
    </lineage>
</organism>